<feature type="non-terminal residue" evidence="1">
    <location>
        <position position="60"/>
    </location>
</feature>
<evidence type="ECO:0000313" key="1">
    <source>
        <dbReference type="EMBL" id="EPS64508.1"/>
    </source>
</evidence>
<dbReference type="GO" id="GO:0005634">
    <property type="term" value="C:nucleus"/>
    <property type="evidence" value="ECO:0007669"/>
    <property type="project" value="TreeGrafter"/>
</dbReference>
<keyword evidence="2" id="KW-1185">Reference proteome</keyword>
<comment type="caution">
    <text evidence="1">The sequence shown here is derived from an EMBL/GenBank/DDBJ whole genome shotgun (WGS) entry which is preliminary data.</text>
</comment>
<sequence length="60" mass="7253">EEVRREAAEQLRQANLERAHARRLRELSRMEMELAQSELARARCMWEMAREEVRTAEKIK</sequence>
<evidence type="ECO:0000313" key="2">
    <source>
        <dbReference type="Proteomes" id="UP000015453"/>
    </source>
</evidence>
<dbReference type="Proteomes" id="UP000015453">
    <property type="component" value="Unassembled WGS sequence"/>
</dbReference>
<proteinExistence type="predicted"/>
<gene>
    <name evidence="1" type="ORF">M569_10275</name>
</gene>
<name>S8DND8_9LAMI</name>
<dbReference type="AlphaFoldDB" id="S8DND8"/>
<accession>S8DND8</accession>
<dbReference type="EMBL" id="AUSU01004783">
    <property type="protein sequence ID" value="EPS64508.1"/>
    <property type="molecule type" value="Genomic_DNA"/>
</dbReference>
<feature type="non-terminal residue" evidence="1">
    <location>
        <position position="1"/>
    </location>
</feature>
<dbReference type="PANTHER" id="PTHR34946:SF2">
    <property type="entry name" value="OS04G0386300 PROTEIN"/>
    <property type="match status" value="1"/>
</dbReference>
<reference evidence="1 2" key="1">
    <citation type="journal article" date="2013" name="BMC Genomics">
        <title>The miniature genome of a carnivorous plant Genlisea aurea contains a low number of genes and short non-coding sequences.</title>
        <authorList>
            <person name="Leushkin E.V."/>
            <person name="Sutormin R.A."/>
            <person name="Nabieva E.R."/>
            <person name="Penin A.A."/>
            <person name="Kondrashov A.S."/>
            <person name="Logacheva M.D."/>
        </authorList>
    </citation>
    <scope>NUCLEOTIDE SEQUENCE [LARGE SCALE GENOMIC DNA]</scope>
</reference>
<protein>
    <submittedName>
        <fullName evidence="1">Uncharacterized protein</fullName>
    </submittedName>
</protein>
<dbReference type="GO" id="GO:0009630">
    <property type="term" value="P:gravitropism"/>
    <property type="evidence" value="ECO:0007669"/>
    <property type="project" value="TreeGrafter"/>
</dbReference>
<organism evidence="1 2">
    <name type="scientific">Genlisea aurea</name>
    <dbReference type="NCBI Taxonomy" id="192259"/>
    <lineage>
        <taxon>Eukaryota</taxon>
        <taxon>Viridiplantae</taxon>
        <taxon>Streptophyta</taxon>
        <taxon>Embryophyta</taxon>
        <taxon>Tracheophyta</taxon>
        <taxon>Spermatophyta</taxon>
        <taxon>Magnoliopsida</taxon>
        <taxon>eudicotyledons</taxon>
        <taxon>Gunneridae</taxon>
        <taxon>Pentapetalae</taxon>
        <taxon>asterids</taxon>
        <taxon>lamiids</taxon>
        <taxon>Lamiales</taxon>
        <taxon>Lentibulariaceae</taxon>
        <taxon>Genlisea</taxon>
    </lineage>
</organism>
<dbReference type="PANTHER" id="PTHR34946">
    <property type="entry name" value="OS03G0310200 PROTEIN"/>
    <property type="match status" value="1"/>
</dbReference>